<dbReference type="GO" id="GO:0003712">
    <property type="term" value="F:transcription coregulator activity"/>
    <property type="evidence" value="ECO:0007669"/>
    <property type="project" value="InterPro"/>
</dbReference>
<feature type="region of interest" description="Disordered" evidence="9">
    <location>
        <begin position="593"/>
        <end position="613"/>
    </location>
</feature>
<evidence type="ECO:0000256" key="1">
    <source>
        <dbReference type="ARBA" id="ARBA00004123"/>
    </source>
</evidence>
<dbReference type="PANTHER" id="PTHR13114:SF7">
    <property type="entry name" value="MEDIATOR OF RNA POLYMERASE II TRANSCRIPTION SUBUNIT 17"/>
    <property type="match status" value="1"/>
</dbReference>
<proteinExistence type="inferred from homology"/>
<feature type="region of interest" description="Disordered" evidence="9">
    <location>
        <begin position="54"/>
        <end position="85"/>
    </location>
</feature>
<evidence type="ECO:0000256" key="3">
    <source>
        <dbReference type="ARBA" id="ARBA00019610"/>
    </source>
</evidence>
<keyword evidence="5 8" id="KW-0804">Transcription</keyword>
<comment type="subunit">
    <text evidence="8">Component of the Mediator complex.</text>
</comment>
<sequence>MTDYAGTLPPSFRPWESHNPPTKSFANVLGRIYAERGNFRDITEASLQDEVTTSAIAGPSSPSSAASDDEGPPAQDARPRAEQLQAARRDVIGHVASAQNEVLLALDFVSLLLSKDVKQAESTMSPVLKQSVPAGSLGMDIWEGMGEDAAREKQDGLLARGKRLEGLRGAAEGLGRAEERLRVTVEKERKYWDGILKLREEKWSVCRIPGERGMLGVRYGFPEAMGEFKGRGLAALRMGADGQVVLDRGLGRSGKGLRVRIKKGKEVLGESHIKENDDDEADVGTRIKMARDSLFEEELWHEAMREGREMGGYGVHMKGNTIVMPLGYVDEPSQDLDSFSSLEIDLVSTEDHYNPAKPDRSANGIATALRLLLSNTHRERLERRSQVPLPLSSEKPDRPISRVIRPLLTHLHQRSASIRLHSHLAGVKAILSKAELNASISGTGTTFTSLSDITSTKQLLETLTKSPMSNVTLEVSSQSDKTEPLSLTVSHTTEFSPPSYGTLFTLTSAGSDDTRQTNSLRDLLEAVNNAISAWLTEDAARYFDGWEADKRAFRVVKPHGLETSGGQSEEVEILLAPSEGSGKMELRVSFPGKDTVWSENDSNERSWADALKG</sequence>
<dbReference type="STRING" id="2082308.A0A2K1QFF3"/>
<evidence type="ECO:0000313" key="11">
    <source>
        <dbReference type="Proteomes" id="UP000243797"/>
    </source>
</evidence>
<accession>A0A2K1QFF3</accession>
<evidence type="ECO:0000313" key="10">
    <source>
        <dbReference type="EMBL" id="PNS13778.1"/>
    </source>
</evidence>
<name>A0A2K1QFF3_9PEZI</name>
<dbReference type="Gene3D" id="6.10.250.2620">
    <property type="match status" value="1"/>
</dbReference>
<keyword evidence="8" id="KW-0010">Activator</keyword>
<gene>
    <name evidence="8" type="primary">MED17</name>
    <name evidence="10" type="ORF">CAC42_3271</name>
</gene>
<dbReference type="PANTHER" id="PTHR13114">
    <property type="entry name" value="MEDIATOR OF RNA POLYMERASE II TRANSCRIPTION SUBUNIT 17"/>
    <property type="match status" value="1"/>
</dbReference>
<feature type="compositionally biased region" description="Basic and acidic residues" evidence="9">
    <location>
        <begin position="602"/>
        <end position="613"/>
    </location>
</feature>
<comment type="caution">
    <text evidence="10">The sequence shown here is derived from an EMBL/GenBank/DDBJ whole genome shotgun (WGS) entry which is preliminary data.</text>
</comment>
<keyword evidence="6 8" id="KW-0539">Nucleus</keyword>
<dbReference type="EMBL" id="NKHZ01000094">
    <property type="protein sequence ID" value="PNS13778.1"/>
    <property type="molecule type" value="Genomic_DNA"/>
</dbReference>
<dbReference type="GO" id="GO:0070847">
    <property type="term" value="C:core mediator complex"/>
    <property type="evidence" value="ECO:0007669"/>
    <property type="project" value="TreeGrafter"/>
</dbReference>
<dbReference type="GO" id="GO:0006357">
    <property type="term" value="P:regulation of transcription by RNA polymerase II"/>
    <property type="evidence" value="ECO:0007669"/>
    <property type="project" value="InterPro"/>
</dbReference>
<evidence type="ECO:0000256" key="4">
    <source>
        <dbReference type="ARBA" id="ARBA00023015"/>
    </source>
</evidence>
<evidence type="ECO:0000256" key="9">
    <source>
        <dbReference type="SAM" id="MobiDB-lite"/>
    </source>
</evidence>
<dbReference type="OrthoDB" id="5319830at2759"/>
<evidence type="ECO:0000256" key="2">
    <source>
        <dbReference type="ARBA" id="ARBA00005635"/>
    </source>
</evidence>
<keyword evidence="11" id="KW-1185">Reference proteome</keyword>
<dbReference type="Pfam" id="PF10156">
    <property type="entry name" value="Med17"/>
    <property type="match status" value="1"/>
</dbReference>
<organism evidence="10 11">
    <name type="scientific">Sphaceloma murrayae</name>
    <dbReference type="NCBI Taxonomy" id="2082308"/>
    <lineage>
        <taxon>Eukaryota</taxon>
        <taxon>Fungi</taxon>
        <taxon>Dikarya</taxon>
        <taxon>Ascomycota</taxon>
        <taxon>Pezizomycotina</taxon>
        <taxon>Dothideomycetes</taxon>
        <taxon>Dothideomycetidae</taxon>
        <taxon>Myriangiales</taxon>
        <taxon>Elsinoaceae</taxon>
        <taxon>Sphaceloma</taxon>
    </lineage>
</organism>
<dbReference type="FunCoup" id="A0A2K1QFF3">
    <property type="interactions" value="135"/>
</dbReference>
<comment type="function">
    <text evidence="8">Component of the Mediator complex, a coactivator involved in the regulated transcription of nearly all RNA polymerase II-dependent genes. Mediator functions as a bridge to convey information from gene-specific regulatory proteins to the basal RNA polymerase II transcription machinery. Mediator is recruited to promoters by direct interactions with regulatory proteins and serves as a scaffold for the assembly of a functional preinitiation complex with RNA polymerase II and the general transcription factors.</text>
</comment>
<evidence type="ECO:0000256" key="6">
    <source>
        <dbReference type="ARBA" id="ARBA00023242"/>
    </source>
</evidence>
<comment type="similarity">
    <text evidence="2 8">Belongs to the Mediator complex subunit 17 family.</text>
</comment>
<evidence type="ECO:0000256" key="5">
    <source>
        <dbReference type="ARBA" id="ARBA00023163"/>
    </source>
</evidence>
<dbReference type="AlphaFoldDB" id="A0A2K1QFF3"/>
<dbReference type="GO" id="GO:0016592">
    <property type="term" value="C:mediator complex"/>
    <property type="evidence" value="ECO:0007669"/>
    <property type="project" value="InterPro"/>
</dbReference>
<dbReference type="Proteomes" id="UP000243797">
    <property type="component" value="Unassembled WGS sequence"/>
</dbReference>
<evidence type="ECO:0000256" key="7">
    <source>
        <dbReference type="ARBA" id="ARBA00032014"/>
    </source>
</evidence>
<keyword evidence="4 8" id="KW-0805">Transcription regulation</keyword>
<dbReference type="InParanoid" id="A0A2K1QFF3"/>
<reference evidence="10 11" key="1">
    <citation type="submission" date="2017-06" db="EMBL/GenBank/DDBJ databases">
        <title>Draft genome sequence of a variant of Elsinoe murrayae.</title>
        <authorList>
            <person name="Cheng Q."/>
        </authorList>
    </citation>
    <scope>NUCLEOTIDE SEQUENCE [LARGE SCALE GENOMIC DNA]</scope>
    <source>
        <strain evidence="10 11">CQ-2017a</strain>
    </source>
</reference>
<feature type="compositionally biased region" description="Low complexity" evidence="9">
    <location>
        <begin position="54"/>
        <end position="66"/>
    </location>
</feature>
<dbReference type="InterPro" id="IPR019313">
    <property type="entry name" value="Mediator_Med17"/>
</dbReference>
<protein>
    <recommendedName>
        <fullName evidence="3 8">Mediator of RNA polymerase II transcription subunit 17</fullName>
    </recommendedName>
    <alternativeName>
        <fullName evidence="7 8">Mediator complex subunit 17</fullName>
    </alternativeName>
</protein>
<comment type="subcellular location">
    <subcellularLocation>
        <location evidence="1 8">Nucleus</location>
    </subcellularLocation>
</comment>
<feature type="region of interest" description="Disordered" evidence="9">
    <location>
        <begin position="1"/>
        <end position="20"/>
    </location>
</feature>
<evidence type="ECO:0000256" key="8">
    <source>
        <dbReference type="RuleBase" id="RU364140"/>
    </source>
</evidence>